<evidence type="ECO:0000256" key="6">
    <source>
        <dbReference type="SAM" id="MobiDB-lite"/>
    </source>
</evidence>
<proteinExistence type="inferred from homology"/>
<dbReference type="Proteomes" id="UP000054466">
    <property type="component" value="Unassembled WGS sequence"/>
</dbReference>
<feature type="region of interest" description="Disordered" evidence="6">
    <location>
        <begin position="347"/>
        <end position="370"/>
    </location>
</feature>
<evidence type="ECO:0000256" key="1">
    <source>
        <dbReference type="ARBA" id="ARBA00000124"/>
    </source>
</evidence>
<organism evidence="10 11">
    <name type="scientific">Cladophialophora immunda</name>
    <dbReference type="NCBI Taxonomy" id="569365"/>
    <lineage>
        <taxon>Eukaryota</taxon>
        <taxon>Fungi</taxon>
        <taxon>Dikarya</taxon>
        <taxon>Ascomycota</taxon>
        <taxon>Pezizomycotina</taxon>
        <taxon>Eurotiomycetes</taxon>
        <taxon>Chaetothyriomycetidae</taxon>
        <taxon>Chaetothyriales</taxon>
        <taxon>Herpotrichiellaceae</taxon>
        <taxon>Cladophialophora</taxon>
    </lineage>
</organism>
<accession>A0A0D1Z7N4</accession>
<dbReference type="GO" id="GO:0052861">
    <property type="term" value="F:endo-1,3(4)-beta-glucanase activity"/>
    <property type="evidence" value="ECO:0007669"/>
    <property type="project" value="UniProtKB-EC"/>
</dbReference>
<evidence type="ECO:0000256" key="4">
    <source>
        <dbReference type="ARBA" id="ARBA00022801"/>
    </source>
</evidence>
<keyword evidence="5" id="KW-0326">Glycosidase</keyword>
<keyword evidence="4" id="KW-0378">Hydrolase</keyword>
<dbReference type="Pfam" id="PF26113">
    <property type="entry name" value="GH16_XgeA"/>
    <property type="match status" value="1"/>
</dbReference>
<dbReference type="FunFam" id="2.60.120.200:FF:000114">
    <property type="entry name" value="Probable endo-1,3(4)-beta-glucanase NFIA_089530"/>
    <property type="match status" value="1"/>
</dbReference>
<keyword evidence="7" id="KW-1133">Transmembrane helix</keyword>
<gene>
    <name evidence="10" type="ORF">PV07_11825</name>
</gene>
<dbReference type="EC" id="3.2.1.6" evidence="3"/>
<dbReference type="SUPFAM" id="SSF49899">
    <property type="entry name" value="Concanavalin A-like lectins/glucanases"/>
    <property type="match status" value="1"/>
</dbReference>
<dbReference type="PROSITE" id="PS51762">
    <property type="entry name" value="GH16_2"/>
    <property type="match status" value="1"/>
</dbReference>
<dbReference type="PROSITE" id="PS51212">
    <property type="entry name" value="WSC"/>
    <property type="match status" value="1"/>
</dbReference>
<dbReference type="HOGENOM" id="CLU_258841_0_0_1"/>
<evidence type="ECO:0000256" key="7">
    <source>
        <dbReference type="SAM" id="Phobius"/>
    </source>
</evidence>
<keyword evidence="7" id="KW-0812">Transmembrane</keyword>
<feature type="compositionally biased region" description="Low complexity" evidence="6">
    <location>
        <begin position="676"/>
        <end position="738"/>
    </location>
</feature>
<feature type="transmembrane region" description="Helical" evidence="7">
    <location>
        <begin position="12"/>
        <end position="34"/>
    </location>
</feature>
<reference evidence="10 11" key="1">
    <citation type="submission" date="2015-01" db="EMBL/GenBank/DDBJ databases">
        <title>The Genome Sequence of Cladophialophora immunda CBS83496.</title>
        <authorList>
            <consortium name="The Broad Institute Genomics Platform"/>
            <person name="Cuomo C."/>
            <person name="de Hoog S."/>
            <person name="Gorbushina A."/>
            <person name="Stielow B."/>
            <person name="Teixiera M."/>
            <person name="Abouelleil A."/>
            <person name="Chapman S.B."/>
            <person name="Priest M."/>
            <person name="Young S.K."/>
            <person name="Wortman J."/>
            <person name="Nusbaum C."/>
            <person name="Birren B."/>
        </authorList>
    </citation>
    <scope>NUCLEOTIDE SEQUENCE [LARGE SCALE GENOMIC DNA]</scope>
    <source>
        <strain evidence="10 11">CBS 83496</strain>
    </source>
</reference>
<comment type="similarity">
    <text evidence="2">Belongs to the glycosyl hydrolase 16 family.</text>
</comment>
<dbReference type="GO" id="GO:0009251">
    <property type="term" value="P:glucan catabolic process"/>
    <property type="evidence" value="ECO:0007669"/>
    <property type="project" value="TreeGrafter"/>
</dbReference>
<evidence type="ECO:0000256" key="5">
    <source>
        <dbReference type="ARBA" id="ARBA00023295"/>
    </source>
</evidence>
<feature type="region of interest" description="Disordered" evidence="6">
    <location>
        <begin position="522"/>
        <end position="652"/>
    </location>
</feature>
<dbReference type="Gene3D" id="2.60.120.200">
    <property type="match status" value="1"/>
</dbReference>
<dbReference type="InterPro" id="IPR002889">
    <property type="entry name" value="WSC_carb-bd"/>
</dbReference>
<feature type="domain" description="GH16" evidence="9">
    <location>
        <begin position="38"/>
        <end position="295"/>
    </location>
</feature>
<evidence type="ECO:0000313" key="10">
    <source>
        <dbReference type="EMBL" id="KIW23641.1"/>
    </source>
</evidence>
<dbReference type="RefSeq" id="XP_016243857.1">
    <property type="nucleotide sequence ID" value="XM_016399295.1"/>
</dbReference>
<dbReference type="OrthoDB" id="192832at2759"/>
<dbReference type="GeneID" id="27351019"/>
<dbReference type="SMART" id="SM00321">
    <property type="entry name" value="WSC"/>
    <property type="match status" value="1"/>
</dbReference>
<dbReference type="PANTHER" id="PTHR10963">
    <property type="entry name" value="GLYCOSYL HYDROLASE-RELATED"/>
    <property type="match status" value="1"/>
</dbReference>
<dbReference type="CDD" id="cd02181">
    <property type="entry name" value="GH16_fungal_Lam16A_glucanase"/>
    <property type="match status" value="1"/>
</dbReference>
<feature type="compositionally biased region" description="Low complexity" evidence="6">
    <location>
        <begin position="355"/>
        <end position="370"/>
    </location>
</feature>
<evidence type="ECO:0000313" key="11">
    <source>
        <dbReference type="Proteomes" id="UP000054466"/>
    </source>
</evidence>
<evidence type="ECO:0000259" key="9">
    <source>
        <dbReference type="PROSITE" id="PS51762"/>
    </source>
</evidence>
<dbReference type="InterPro" id="IPR013320">
    <property type="entry name" value="ConA-like_dom_sf"/>
</dbReference>
<sequence length="1334" mass="135881">MAVHSFTPRNRACYRFLVCCVYFHYAFALTSSVYQLDSEYSGTNFFQGWDFYTGGDPTGGFVTYYSQGSAQLMGMINASDSSPIYIGSDYNTVIGSTQAAGRPSVRISTQRSWTHGLFIGDFNHAPGGVCGSWPAFWTLGPNWPYNGEIDIMEGANLVNYNAATLHTNPNCTIAGDSRTMTGQLSNNNCAYYPGYNVGCGIRDTRSSSYGTGFNAIGGGVYAMQWTSDYISVWFFPRGSIPSDITNNTPNPSSWGLPAANMQGSCVFDQHFQAHKIILNNAFCGEYAGATSVWNSTTNSCATNTGYSTCNAYVAAQPAAFQQSYWSINSIRVYQLVDPNANASATGTGYIASNQPTPSSTSTTSSSTPVPTTSLCPTYNFTVVQSGVFKYEVECGVNIGGSDIGRPYPSYPVNSFEDCVAGCSYWNTFNSTNICGGVTYQVSTKACYWKRNVGSTPADPNFNSARLIYYAYPQVTDDPRKQTSTSSSTSYVATSVTPQYYVAPGATTSTSFSLISETPTSSFTDGVPLGGTTTDDGSSTTSAVSTTVATTGGSSLSTATATATTGVSSSATSSSSRSSTGSPGSTTSASSTVSSTSSLSTAPTTNPPLSSSSSAAASSSSTRTTAATSTSGQLSLPSSTLSDSSSVSPSQSTIVSTSTPIATSALFSSSTVIHSSSAATSSPASSAPTVTTQAQSRTPSSTTTTTVFNPSPASTNASPVSTSTSTSTSSPTVSSSVQTSPPPPPSSVSSSISPPPPSTASSGPPTSSPMTSPSTTTSSFVVSEPTSSSPPSSPPSTSNSPSTVFSSTPTSQTVITSSTSSSLSFLPFSTTAPVSTPGSTTTTPNTLPGPTQVSSFTFAGCLGPRPDTAFANSFTLVEDSPLMSIERCVADCSLDIYAGLYDTQCYCSSYALPLDTSSSDDFVQYPDSACNTTCPGNPAQRCGGIALLPPPPPPPRRARRQLADANGDIILLTMYNNTGVDAGTSSSTSLSVGTTSAATTVVSSVTASSSESTSTSVSVSVSANISATTPPSSTTATTTSPLSFSVSDSGILISTTPSSSQTPTPTLSPTTISTTYTTICAAHPISCPTRTETCLATTITVLHCGCTDVPPPAVPMTTTVVAACATPVPTSPAMMGGEEDTESGGGTEEGMTTLTVPCAQSISALEAAVSAWSSSAYAYAYAEATATATATANGNAHGYIPYSFPISFPMATTTTPAADTVTKSLVLATAKFNFSVPLRNATSSPSSSSTNTSGFTGISNGITGGGDVKNVTVLPVPVPVPVSGPAMASMSTSTAPAPVGGAAAMGAGVRSAVSSLSGLMVGCITGVALWSWALG</sequence>
<dbReference type="Pfam" id="PF01822">
    <property type="entry name" value="WSC"/>
    <property type="match status" value="1"/>
</dbReference>
<dbReference type="EMBL" id="KN847046">
    <property type="protein sequence ID" value="KIW23641.1"/>
    <property type="molecule type" value="Genomic_DNA"/>
</dbReference>
<protein>
    <recommendedName>
        <fullName evidence="3">endo-1,3(4)-beta-glucanase</fullName>
        <ecNumber evidence="3">3.2.1.6</ecNumber>
    </recommendedName>
</protein>
<feature type="compositionally biased region" description="Low complexity" evidence="6">
    <location>
        <begin position="758"/>
        <end position="812"/>
    </location>
</feature>
<dbReference type="PANTHER" id="PTHR10963:SF24">
    <property type="entry name" value="GLYCOSIDASE C21B10.07-RELATED"/>
    <property type="match status" value="1"/>
</dbReference>
<keyword evidence="11" id="KW-1185">Reference proteome</keyword>
<feature type="region of interest" description="Disordered" evidence="6">
    <location>
        <begin position="676"/>
        <end position="812"/>
    </location>
</feature>
<dbReference type="InterPro" id="IPR050546">
    <property type="entry name" value="Glycosyl_Hydrlase_16"/>
</dbReference>
<feature type="domain" description="WSC" evidence="8">
    <location>
        <begin position="854"/>
        <end position="953"/>
    </location>
</feature>
<feature type="compositionally biased region" description="Low complexity" evidence="6">
    <location>
        <begin position="529"/>
        <end position="652"/>
    </location>
</feature>
<keyword evidence="7" id="KW-0472">Membrane</keyword>
<evidence type="ECO:0000256" key="3">
    <source>
        <dbReference type="ARBA" id="ARBA00012599"/>
    </source>
</evidence>
<dbReference type="InterPro" id="IPR000757">
    <property type="entry name" value="Beta-glucanase-like"/>
</dbReference>
<name>A0A0D1Z7N4_9EURO</name>
<dbReference type="VEuPathDB" id="FungiDB:PV07_11825"/>
<comment type="catalytic activity">
    <reaction evidence="1">
        <text>Endohydrolysis of (1-&gt;3)- or (1-&gt;4)-linkages in beta-D-glucans when the glucose residue whose reducing group is involved in the linkage to be hydrolyzed is itself substituted at C-3.</text>
        <dbReference type="EC" id="3.2.1.6"/>
    </reaction>
</comment>
<dbReference type="STRING" id="569365.A0A0D1Z7N4"/>
<evidence type="ECO:0000259" key="8">
    <source>
        <dbReference type="PROSITE" id="PS51212"/>
    </source>
</evidence>
<evidence type="ECO:0000256" key="2">
    <source>
        <dbReference type="ARBA" id="ARBA00006865"/>
    </source>
</evidence>